<evidence type="ECO:0008006" key="2">
    <source>
        <dbReference type="Google" id="ProtNLM"/>
    </source>
</evidence>
<evidence type="ECO:0000313" key="1">
    <source>
        <dbReference type="EMBL" id="SVE14932.1"/>
    </source>
</evidence>
<dbReference type="PROSITE" id="PS51257">
    <property type="entry name" value="PROKAR_LIPOPROTEIN"/>
    <property type="match status" value="1"/>
</dbReference>
<reference evidence="1" key="1">
    <citation type="submission" date="2018-05" db="EMBL/GenBank/DDBJ databases">
        <authorList>
            <person name="Lanie J.A."/>
            <person name="Ng W.-L."/>
            <person name="Kazmierczak K.M."/>
            <person name="Andrzejewski T.M."/>
            <person name="Davidsen T.M."/>
            <person name="Wayne K.J."/>
            <person name="Tettelin H."/>
            <person name="Glass J.I."/>
            <person name="Rusch D."/>
            <person name="Podicherti R."/>
            <person name="Tsui H.-C.T."/>
            <person name="Winkler M.E."/>
        </authorList>
    </citation>
    <scope>NUCLEOTIDE SEQUENCE</scope>
</reference>
<organism evidence="1">
    <name type="scientific">marine metagenome</name>
    <dbReference type="NCBI Taxonomy" id="408172"/>
    <lineage>
        <taxon>unclassified sequences</taxon>
        <taxon>metagenomes</taxon>
        <taxon>ecological metagenomes</taxon>
    </lineage>
</organism>
<sequence>MKKIILILSALLLTACSNHMVKVGKRCTPLDSDNTYEKSFVWLVNKDNLRSFDEKINKMNCEMNEEKI</sequence>
<dbReference type="AlphaFoldDB" id="A0A383B4K8"/>
<accession>A0A383B4K8</accession>
<proteinExistence type="predicted"/>
<gene>
    <name evidence="1" type="ORF">METZ01_LOCUS467786</name>
</gene>
<name>A0A383B4K8_9ZZZZ</name>
<protein>
    <recommendedName>
        <fullName evidence="2">Lipoprotein</fullName>
    </recommendedName>
</protein>
<dbReference type="EMBL" id="UINC01197441">
    <property type="protein sequence ID" value="SVE14932.1"/>
    <property type="molecule type" value="Genomic_DNA"/>
</dbReference>